<dbReference type="Proteomes" id="UP000829398">
    <property type="component" value="Chromosome 9"/>
</dbReference>
<dbReference type="EMBL" id="CM039178">
    <property type="protein sequence ID" value="KAH9681097.1"/>
    <property type="molecule type" value="Genomic_DNA"/>
</dbReference>
<keyword evidence="1" id="KW-0472">Membrane</keyword>
<evidence type="ECO:0000313" key="1">
    <source>
        <dbReference type="EMBL" id="KAH9681097.1"/>
    </source>
</evidence>
<protein>
    <submittedName>
        <fullName evidence="1">Transmembrane protein</fullName>
    </submittedName>
</protein>
<evidence type="ECO:0000313" key="2">
    <source>
        <dbReference type="Proteomes" id="UP000829398"/>
    </source>
</evidence>
<sequence>MTSPEAKKEITTNHGDWDNILLDFSCSIQTAPATANGLNPSQPGSNPVLQGNPHFPLGRRAREFLALVIKLFHKPGPGPVMANEVADQLSIQIGEKLRDRFPIWSDRSIFEVPAYLRNVYQDAYEPNILAIGPYHRGKSRLNAMEEHKMCYLKVLLWRRGECNVTRYVTAMRALGERARKCYAESVSLKQDQFVEMMLLDACFITELFRKYSMSNLRGDDDPVFNLRWIVKGLRRDLLLIENQLPFFVLHEFFAMTMMPNDREDFHGMIYAFFESALPGAGYAHNSQHYPIEIKHLVEFIHLNWQPSPSRMRNKNSKVTADRKYREVIRCATELEEAGIKFMQAEEESLFDVKFENGVMKFPRLNIDDESDPFWRNLIVYEQFSSKDDTLNYVTHYMNLLECLIASPKDVELLCQHGIIKNCIGDDQVIANIFNTIGFFLVLSPESYYSQLFYDVNKHCSRRWNRWMANLRHTYFNNPWAFISFLAALFLLLLSFVQTLFTVLPFFIK</sequence>
<name>A0ACB8I3M6_CITSI</name>
<gene>
    <name evidence="1" type="ORF">KPL71_026826</name>
</gene>
<proteinExistence type="predicted"/>
<organism evidence="1 2">
    <name type="scientific">Citrus sinensis</name>
    <name type="common">Sweet orange</name>
    <name type="synonym">Citrus aurantium var. sinensis</name>
    <dbReference type="NCBI Taxonomy" id="2711"/>
    <lineage>
        <taxon>Eukaryota</taxon>
        <taxon>Viridiplantae</taxon>
        <taxon>Streptophyta</taxon>
        <taxon>Embryophyta</taxon>
        <taxon>Tracheophyta</taxon>
        <taxon>Spermatophyta</taxon>
        <taxon>Magnoliopsida</taxon>
        <taxon>eudicotyledons</taxon>
        <taxon>Gunneridae</taxon>
        <taxon>Pentapetalae</taxon>
        <taxon>rosids</taxon>
        <taxon>malvids</taxon>
        <taxon>Sapindales</taxon>
        <taxon>Rutaceae</taxon>
        <taxon>Aurantioideae</taxon>
        <taxon>Citrus</taxon>
    </lineage>
</organism>
<reference evidence="2" key="1">
    <citation type="journal article" date="2023" name="Hortic. Res.">
        <title>A chromosome-level phased genome enabling allele-level studies in sweet orange: a case study on citrus Huanglongbing tolerance.</title>
        <authorList>
            <person name="Wu B."/>
            <person name="Yu Q."/>
            <person name="Deng Z."/>
            <person name="Duan Y."/>
            <person name="Luo F."/>
            <person name="Gmitter F. Jr."/>
        </authorList>
    </citation>
    <scope>NUCLEOTIDE SEQUENCE [LARGE SCALE GENOMIC DNA]</scope>
    <source>
        <strain evidence="2">cv. Valencia</strain>
    </source>
</reference>
<keyword evidence="1" id="KW-0812">Transmembrane</keyword>
<keyword evidence="2" id="KW-1185">Reference proteome</keyword>
<accession>A0ACB8I3M6</accession>
<comment type="caution">
    <text evidence="1">The sequence shown here is derived from an EMBL/GenBank/DDBJ whole genome shotgun (WGS) entry which is preliminary data.</text>
</comment>